<gene>
    <name evidence="10" type="primary">urtB</name>
    <name evidence="10" type="ORF">CMV30_14570</name>
</gene>
<accession>A0A290QN59</accession>
<feature type="transmembrane region" description="Helical" evidence="9">
    <location>
        <begin position="351"/>
        <end position="373"/>
    </location>
</feature>
<reference evidence="10 11" key="1">
    <citation type="submission" date="2017-09" db="EMBL/GenBank/DDBJ databases">
        <title>Complete genome sequence of Verrucomicrobial strain HZ-65, isolated from freshwater.</title>
        <authorList>
            <person name="Choi A."/>
        </authorList>
    </citation>
    <scope>NUCLEOTIDE SEQUENCE [LARGE SCALE GENOMIC DNA]</scope>
    <source>
        <strain evidence="10 11">HZ-65</strain>
    </source>
</reference>
<protein>
    <submittedName>
        <fullName evidence="10">Urea ABC transporter permease subunit UrtB</fullName>
    </submittedName>
</protein>
<dbReference type="CDD" id="cd06582">
    <property type="entry name" value="TM_PBP1_LivH_like"/>
    <property type="match status" value="1"/>
</dbReference>
<evidence type="ECO:0000256" key="7">
    <source>
        <dbReference type="ARBA" id="ARBA00023136"/>
    </source>
</evidence>
<evidence type="ECO:0000256" key="9">
    <source>
        <dbReference type="SAM" id="Phobius"/>
    </source>
</evidence>
<dbReference type="InterPro" id="IPR052157">
    <property type="entry name" value="BCAA_transport_permease"/>
</dbReference>
<keyword evidence="5" id="KW-0029">Amino-acid transport</keyword>
<keyword evidence="3" id="KW-1003">Cell membrane</keyword>
<dbReference type="KEGG" id="vbh:CMV30_14570"/>
<keyword evidence="4 9" id="KW-0812">Transmembrane</keyword>
<dbReference type="InterPro" id="IPR001851">
    <property type="entry name" value="ABC_transp_permease"/>
</dbReference>
<feature type="transmembrane region" description="Helical" evidence="9">
    <location>
        <begin position="402"/>
        <end position="427"/>
    </location>
</feature>
<dbReference type="AlphaFoldDB" id="A0A290QN59"/>
<dbReference type="InterPro" id="IPR017779">
    <property type="entry name" value="ABC_UrtB_bac"/>
</dbReference>
<dbReference type="PANTHER" id="PTHR11795:SF447">
    <property type="entry name" value="ABC TRANSPORTER PERMEASE PROTEIN"/>
    <property type="match status" value="1"/>
</dbReference>
<evidence type="ECO:0000256" key="2">
    <source>
        <dbReference type="ARBA" id="ARBA00022448"/>
    </source>
</evidence>
<dbReference type="EMBL" id="CP023344">
    <property type="protein sequence ID" value="ATC66161.1"/>
    <property type="molecule type" value="Genomic_DNA"/>
</dbReference>
<dbReference type="PANTHER" id="PTHR11795">
    <property type="entry name" value="BRANCHED-CHAIN AMINO ACID TRANSPORT SYSTEM PERMEASE PROTEIN LIVH"/>
    <property type="match status" value="1"/>
</dbReference>
<evidence type="ECO:0000256" key="6">
    <source>
        <dbReference type="ARBA" id="ARBA00022989"/>
    </source>
</evidence>
<dbReference type="GO" id="GO:0022857">
    <property type="term" value="F:transmembrane transporter activity"/>
    <property type="evidence" value="ECO:0007669"/>
    <property type="project" value="InterPro"/>
</dbReference>
<organism evidence="10 11">
    <name type="scientific">Nibricoccus aquaticus</name>
    <dbReference type="NCBI Taxonomy" id="2576891"/>
    <lineage>
        <taxon>Bacteria</taxon>
        <taxon>Pseudomonadati</taxon>
        <taxon>Verrucomicrobiota</taxon>
        <taxon>Opitutia</taxon>
        <taxon>Opitutales</taxon>
        <taxon>Opitutaceae</taxon>
        <taxon>Nibricoccus</taxon>
    </lineage>
</organism>
<evidence type="ECO:0000313" key="10">
    <source>
        <dbReference type="EMBL" id="ATC66161.1"/>
    </source>
</evidence>
<feature type="transmembrane region" description="Helical" evidence="9">
    <location>
        <begin position="319"/>
        <end position="339"/>
    </location>
</feature>
<evidence type="ECO:0000256" key="8">
    <source>
        <dbReference type="ARBA" id="ARBA00037998"/>
    </source>
</evidence>
<keyword evidence="7 9" id="KW-0472">Membrane</keyword>
<name>A0A290QN59_9BACT</name>
<feature type="transmembrane region" description="Helical" evidence="9">
    <location>
        <begin position="517"/>
        <end position="538"/>
    </location>
</feature>
<evidence type="ECO:0000313" key="11">
    <source>
        <dbReference type="Proteomes" id="UP000217265"/>
    </source>
</evidence>
<keyword evidence="2" id="KW-0813">Transport</keyword>
<dbReference type="NCBIfam" id="TIGR03409">
    <property type="entry name" value="urea_trans_UrtB"/>
    <property type="match status" value="1"/>
</dbReference>
<feature type="transmembrane region" description="Helical" evidence="9">
    <location>
        <begin position="448"/>
        <end position="469"/>
    </location>
</feature>
<proteinExistence type="inferred from homology"/>
<keyword evidence="6 9" id="KW-1133">Transmembrane helix</keyword>
<evidence type="ECO:0000256" key="4">
    <source>
        <dbReference type="ARBA" id="ARBA00022692"/>
    </source>
</evidence>
<dbReference type="OrthoDB" id="9807115at2"/>
<comment type="similarity">
    <text evidence="8">Belongs to the binding-protein-dependent transport system permease family. LivHM subfamily.</text>
</comment>
<keyword evidence="11" id="KW-1185">Reference proteome</keyword>
<feature type="transmembrane region" description="Helical" evidence="9">
    <location>
        <begin position="243"/>
        <end position="266"/>
    </location>
</feature>
<sequence length="553" mass="58966">MSAAAADTPRQIVAKAILTENSAARREVIGTLVGQGDESVAALFTAWREDALFIHSSADGAKTPVQLTGEKDSAGRQNALRVDDGQLLNGPDGKPLRLSASELTVVQHDRMLRLSMKAVIDLLDLAASSPAKRIQAVQTLGFAQDAEKLPALINRLSLEQDAKVKIALREAIALIQLKSADDAVKLAALKELKDLHTLASTDFIKAAQKEAEAAKKPELAEAARIALGAVENHRTAVNFFGTLFRGLSAGSILLVVALGLAITFGLMRVINMAHGEMIAIGAYTTYIVQNVFGSGLALSPFGLSFTIPGMNTTGLAYESYFLFALPLSFLTAAAVGIALERTVIQFLYRRPLESLLATWGVSLVLQQLLKLIFGSNNVQVSSPSYLSGNWTVFDVVFGWNRVFVIGFAVVIVFGIWMILTKTPLGLLMRAVMQNRGMASCMGVRTERVNMMTFGLGSGLAGLAGAFVSQLGNVGPFLGQNYIVDCFMTVVVGGVGNIAGTVISALGIGMADQSLQQILGNPVLGKICVLIAIILFLQWRPAGLFVTRSRSLDE</sequence>
<dbReference type="GO" id="GO:0005886">
    <property type="term" value="C:plasma membrane"/>
    <property type="evidence" value="ECO:0007669"/>
    <property type="project" value="UniProtKB-SubCell"/>
</dbReference>
<comment type="subcellular location">
    <subcellularLocation>
        <location evidence="1">Cell membrane</location>
        <topology evidence="1">Multi-pass membrane protein</topology>
    </subcellularLocation>
</comment>
<evidence type="ECO:0000256" key="5">
    <source>
        <dbReference type="ARBA" id="ARBA00022970"/>
    </source>
</evidence>
<feature type="transmembrane region" description="Helical" evidence="9">
    <location>
        <begin position="481"/>
        <end position="505"/>
    </location>
</feature>
<dbReference type="GO" id="GO:0006865">
    <property type="term" value="P:amino acid transport"/>
    <property type="evidence" value="ECO:0007669"/>
    <property type="project" value="UniProtKB-KW"/>
</dbReference>
<dbReference type="Pfam" id="PF02653">
    <property type="entry name" value="BPD_transp_2"/>
    <property type="match status" value="1"/>
</dbReference>
<evidence type="ECO:0000256" key="1">
    <source>
        <dbReference type="ARBA" id="ARBA00004651"/>
    </source>
</evidence>
<evidence type="ECO:0000256" key="3">
    <source>
        <dbReference type="ARBA" id="ARBA00022475"/>
    </source>
</evidence>
<dbReference type="Proteomes" id="UP000217265">
    <property type="component" value="Chromosome"/>
</dbReference>